<dbReference type="Proteomes" id="UP000712281">
    <property type="component" value="Unassembled WGS sequence"/>
</dbReference>
<proteinExistence type="predicted"/>
<feature type="compositionally biased region" description="Polar residues" evidence="1">
    <location>
        <begin position="53"/>
        <end position="68"/>
    </location>
</feature>
<gene>
    <name evidence="2" type="ORF">F2Q68_00026623</name>
</gene>
<dbReference type="PANTHER" id="PTHR47759:SF2">
    <property type="entry name" value="TRIGLYCERIDE LIPASE"/>
    <property type="match status" value="1"/>
</dbReference>
<evidence type="ECO:0000313" key="3">
    <source>
        <dbReference type="Proteomes" id="UP000712281"/>
    </source>
</evidence>
<dbReference type="PANTHER" id="PTHR47759">
    <property type="entry name" value="OS04G0509100 PROTEIN"/>
    <property type="match status" value="1"/>
</dbReference>
<dbReference type="AlphaFoldDB" id="A0A8S9IHR9"/>
<evidence type="ECO:0000313" key="2">
    <source>
        <dbReference type="EMBL" id="KAF2568846.1"/>
    </source>
</evidence>
<feature type="region of interest" description="Disordered" evidence="1">
    <location>
        <begin position="53"/>
        <end position="73"/>
    </location>
</feature>
<reference evidence="2" key="1">
    <citation type="submission" date="2019-12" db="EMBL/GenBank/DDBJ databases">
        <title>Genome sequencing and annotation of Brassica cretica.</title>
        <authorList>
            <person name="Studholme D.J."/>
            <person name="Sarris P.F."/>
        </authorList>
    </citation>
    <scope>NUCLEOTIDE SEQUENCE</scope>
    <source>
        <strain evidence="2">PFS-001/15</strain>
        <tissue evidence="2">Leaf</tissue>
    </source>
</reference>
<accession>A0A8S9IHR9</accession>
<sequence length="131" mass="14702">MNSLQLHCCLPPQHRRCSAIFTPRTYHFLGKISFRESLITKAKANSFSCCAQSETTKQSSLETSLSENQEPERPPFDINLAVILAGFAFESYATPPENIGKREVNAAGCKTLFLSEYVTLFIDVFVAKELY</sequence>
<comment type="caution">
    <text evidence="2">The sequence shown here is derived from an EMBL/GenBank/DDBJ whole genome shotgun (WGS) entry which is preliminary data.</text>
</comment>
<name>A0A8S9IHR9_BRACR</name>
<dbReference type="EMBL" id="QGKW02001911">
    <property type="protein sequence ID" value="KAF2568846.1"/>
    <property type="molecule type" value="Genomic_DNA"/>
</dbReference>
<organism evidence="2 3">
    <name type="scientific">Brassica cretica</name>
    <name type="common">Mustard</name>
    <dbReference type="NCBI Taxonomy" id="69181"/>
    <lineage>
        <taxon>Eukaryota</taxon>
        <taxon>Viridiplantae</taxon>
        <taxon>Streptophyta</taxon>
        <taxon>Embryophyta</taxon>
        <taxon>Tracheophyta</taxon>
        <taxon>Spermatophyta</taxon>
        <taxon>Magnoliopsida</taxon>
        <taxon>eudicotyledons</taxon>
        <taxon>Gunneridae</taxon>
        <taxon>Pentapetalae</taxon>
        <taxon>rosids</taxon>
        <taxon>malvids</taxon>
        <taxon>Brassicales</taxon>
        <taxon>Brassicaceae</taxon>
        <taxon>Brassiceae</taxon>
        <taxon>Brassica</taxon>
    </lineage>
</organism>
<protein>
    <submittedName>
        <fullName evidence="2">Uncharacterized protein</fullName>
    </submittedName>
</protein>
<evidence type="ECO:0000256" key="1">
    <source>
        <dbReference type="SAM" id="MobiDB-lite"/>
    </source>
</evidence>